<protein>
    <submittedName>
        <fullName evidence="1">Uncharacterized protein</fullName>
    </submittedName>
</protein>
<evidence type="ECO:0000313" key="1">
    <source>
        <dbReference type="EMBL" id="CDX61963.1"/>
    </source>
</evidence>
<dbReference type="Proteomes" id="UP000046122">
    <property type="component" value="Unassembled WGS sequence"/>
</dbReference>
<name>A0A090GBX8_MESPL</name>
<proteinExistence type="predicted"/>
<reference evidence="1 2" key="1">
    <citation type="submission" date="2014-08" db="EMBL/GenBank/DDBJ databases">
        <authorList>
            <person name="Moulin Lionel"/>
        </authorList>
    </citation>
    <scope>NUCLEOTIDE SEQUENCE [LARGE SCALE GENOMIC DNA]</scope>
</reference>
<evidence type="ECO:0000313" key="2">
    <source>
        <dbReference type="Proteomes" id="UP000046122"/>
    </source>
</evidence>
<sequence>MVELEMAKTQLLEFLKTAKNEEAARSAISLLFPKVKKLLEAEMLETGENDNMASGRRIRNADFARLYFLLTPKTVIWSKSQAKELIEGDPELAFSVFESRIQTVSADERPKLRRVILELLEDTIRNNPGTRQQWLLALLDNASLLLSDGGWKSYGLFELSNEDLIRIMLKQILMSLGQSDRVELLRNAIENAKDISLLCELLRSITGDVEPEGAKFKPDSLGDATQEVRNLLLGRVRGLAADGGLFSQIRPGYVLWYWWGCGYADEVQAYTKRLMATNEGIRLLLEIPISYIRSTEGNYESVNRTNWERIIDLKLLEERAQLVATSDDEVGARVAERFLEALKRDEHI</sequence>
<accession>A0A090GBX8</accession>
<organism evidence="1 2">
    <name type="scientific">Mesorhizobium plurifarium</name>
    <dbReference type="NCBI Taxonomy" id="69974"/>
    <lineage>
        <taxon>Bacteria</taxon>
        <taxon>Pseudomonadati</taxon>
        <taxon>Pseudomonadota</taxon>
        <taxon>Alphaproteobacteria</taxon>
        <taxon>Hyphomicrobiales</taxon>
        <taxon>Phyllobacteriaceae</taxon>
        <taxon>Mesorhizobium</taxon>
    </lineage>
</organism>
<dbReference type="AlphaFoldDB" id="A0A090GBX8"/>
<gene>
    <name evidence="1" type="ORF">MPL3365_70185</name>
</gene>
<dbReference type="EMBL" id="CCNE01000065">
    <property type="protein sequence ID" value="CDX61963.1"/>
    <property type="molecule type" value="Genomic_DNA"/>
</dbReference>